<keyword evidence="3" id="KW-1185">Reference proteome</keyword>
<proteinExistence type="predicted"/>
<dbReference type="Proteomes" id="UP000583929">
    <property type="component" value="Unassembled WGS sequence"/>
</dbReference>
<sequence>MEWKTIYRCSDRSKYHFDSISNEDLEYHTLINQREIQQLKERSILWDPSFLELPKTKQFNPKLFLAEPSEKNHTEFLRYFETYCFKAAKTLAKFPRQELRSPPGGKDRFENGRISKRKVLKSLKQRCTYINKKAGYGLYLIGLLPIYLDREEGTFSRKTPDPEKS</sequence>
<evidence type="ECO:0000259" key="1">
    <source>
        <dbReference type="Pfam" id="PF05695"/>
    </source>
</evidence>
<dbReference type="Pfam" id="PF05695">
    <property type="entry name" value="Ycf2"/>
    <property type="match status" value="1"/>
</dbReference>
<gene>
    <name evidence="2" type="ORF">G4B88_027451</name>
</gene>
<protein>
    <recommendedName>
        <fullName evidence="1">Ycf2 N-terminal domain-containing protein</fullName>
    </recommendedName>
</protein>
<organism evidence="2 3">
    <name type="scientific">Cannabis sativa</name>
    <name type="common">Hemp</name>
    <name type="synonym">Marijuana</name>
    <dbReference type="NCBI Taxonomy" id="3483"/>
    <lineage>
        <taxon>Eukaryota</taxon>
        <taxon>Viridiplantae</taxon>
        <taxon>Streptophyta</taxon>
        <taxon>Embryophyta</taxon>
        <taxon>Tracheophyta</taxon>
        <taxon>Spermatophyta</taxon>
        <taxon>Magnoliopsida</taxon>
        <taxon>eudicotyledons</taxon>
        <taxon>Gunneridae</taxon>
        <taxon>Pentapetalae</taxon>
        <taxon>rosids</taxon>
        <taxon>fabids</taxon>
        <taxon>Rosales</taxon>
        <taxon>Cannabaceae</taxon>
        <taxon>Cannabis</taxon>
    </lineage>
</organism>
<accession>A0A7J6FU63</accession>
<comment type="caution">
    <text evidence="2">The sequence shown here is derived from an EMBL/GenBank/DDBJ whole genome shotgun (WGS) entry which is preliminary data.</text>
</comment>
<feature type="domain" description="Ycf2 N-terminal" evidence="1">
    <location>
        <begin position="9"/>
        <end position="57"/>
    </location>
</feature>
<evidence type="ECO:0000313" key="2">
    <source>
        <dbReference type="EMBL" id="KAF4374225.1"/>
    </source>
</evidence>
<dbReference type="InterPro" id="IPR056777">
    <property type="entry name" value="Ycf2_N"/>
</dbReference>
<dbReference type="EMBL" id="JAATIQ010000171">
    <property type="protein sequence ID" value="KAF4374225.1"/>
    <property type="molecule type" value="Genomic_DNA"/>
</dbReference>
<name>A0A7J6FU63_CANSA</name>
<reference evidence="2 3" key="1">
    <citation type="journal article" date="2020" name="bioRxiv">
        <title>Sequence and annotation of 42 cannabis genomes reveals extensive copy number variation in cannabinoid synthesis and pathogen resistance genes.</title>
        <authorList>
            <person name="Mckernan K.J."/>
            <person name="Helbert Y."/>
            <person name="Kane L.T."/>
            <person name="Ebling H."/>
            <person name="Zhang L."/>
            <person name="Liu B."/>
            <person name="Eaton Z."/>
            <person name="Mclaughlin S."/>
            <person name="Kingan S."/>
            <person name="Baybayan P."/>
            <person name="Concepcion G."/>
            <person name="Jordan M."/>
            <person name="Riva A."/>
            <person name="Barbazuk W."/>
            <person name="Harkins T."/>
        </authorList>
    </citation>
    <scope>NUCLEOTIDE SEQUENCE [LARGE SCALE GENOMIC DNA]</scope>
    <source>
        <strain evidence="3">cv. Jamaican Lion 4</strain>
        <tissue evidence="2">Leaf</tissue>
    </source>
</reference>
<dbReference type="AlphaFoldDB" id="A0A7J6FU63"/>
<evidence type="ECO:0000313" key="3">
    <source>
        <dbReference type="Proteomes" id="UP000583929"/>
    </source>
</evidence>